<keyword evidence="3" id="KW-1185">Reference proteome</keyword>
<protein>
    <submittedName>
        <fullName evidence="2">Uncharacterized protein</fullName>
    </submittedName>
</protein>
<dbReference type="Proteomes" id="UP000240883">
    <property type="component" value="Unassembled WGS sequence"/>
</dbReference>
<evidence type="ECO:0000313" key="2">
    <source>
        <dbReference type="EMBL" id="PSN71551.1"/>
    </source>
</evidence>
<keyword evidence="1" id="KW-0472">Membrane</keyword>
<organism evidence="2 3">
    <name type="scientific">Corynespora cassiicola Philippines</name>
    <dbReference type="NCBI Taxonomy" id="1448308"/>
    <lineage>
        <taxon>Eukaryota</taxon>
        <taxon>Fungi</taxon>
        <taxon>Dikarya</taxon>
        <taxon>Ascomycota</taxon>
        <taxon>Pezizomycotina</taxon>
        <taxon>Dothideomycetes</taxon>
        <taxon>Pleosporomycetidae</taxon>
        <taxon>Pleosporales</taxon>
        <taxon>Corynesporascaceae</taxon>
        <taxon>Corynespora</taxon>
    </lineage>
</organism>
<reference evidence="2 3" key="1">
    <citation type="journal article" date="2018" name="Front. Microbiol.">
        <title>Genome-Wide Analysis of Corynespora cassiicola Leaf Fall Disease Putative Effectors.</title>
        <authorList>
            <person name="Lopez D."/>
            <person name="Ribeiro S."/>
            <person name="Label P."/>
            <person name="Fumanal B."/>
            <person name="Venisse J.S."/>
            <person name="Kohler A."/>
            <person name="de Oliveira R.R."/>
            <person name="Labutti K."/>
            <person name="Lipzen A."/>
            <person name="Lail K."/>
            <person name="Bauer D."/>
            <person name="Ohm R.A."/>
            <person name="Barry K.W."/>
            <person name="Spatafora J."/>
            <person name="Grigoriev I.V."/>
            <person name="Martin F.M."/>
            <person name="Pujade-Renaud V."/>
        </authorList>
    </citation>
    <scope>NUCLEOTIDE SEQUENCE [LARGE SCALE GENOMIC DNA]</scope>
    <source>
        <strain evidence="2 3">Philippines</strain>
    </source>
</reference>
<evidence type="ECO:0000256" key="1">
    <source>
        <dbReference type="SAM" id="Phobius"/>
    </source>
</evidence>
<feature type="transmembrane region" description="Helical" evidence="1">
    <location>
        <begin position="74"/>
        <end position="96"/>
    </location>
</feature>
<accession>A0A2T2P1L2</accession>
<keyword evidence="1" id="KW-1133">Transmembrane helix</keyword>
<gene>
    <name evidence="2" type="ORF">BS50DRAFT_618539</name>
</gene>
<sequence length="123" mass="13251">MDVKMDVGQCYVTVTKTIPCLAAEPVVLLPPQPVAPSNLEPSSHSQSDFMKTSSFPIPTEILGSHSSNMSTAEIVLGTCGIFVAVLGVIVAATQLWKMRGNSAIGKIRQNEKEEFLTKIYELA</sequence>
<evidence type="ECO:0000313" key="3">
    <source>
        <dbReference type="Proteomes" id="UP000240883"/>
    </source>
</evidence>
<proteinExistence type="predicted"/>
<dbReference type="AlphaFoldDB" id="A0A2T2P1L2"/>
<keyword evidence="1" id="KW-0812">Transmembrane</keyword>
<dbReference type="EMBL" id="KZ678131">
    <property type="protein sequence ID" value="PSN71551.1"/>
    <property type="molecule type" value="Genomic_DNA"/>
</dbReference>
<name>A0A2T2P1L2_CORCC</name>